<dbReference type="PANTHER" id="PTHR33371:SF4">
    <property type="entry name" value="INTERMEMBRANE PHOSPHOLIPID TRANSPORT SYSTEM BINDING PROTEIN MLAD"/>
    <property type="match status" value="1"/>
</dbReference>
<evidence type="ECO:0000313" key="3">
    <source>
        <dbReference type="EMBL" id="NHN26832.1"/>
    </source>
</evidence>
<dbReference type="EMBL" id="VEVQ02000009">
    <property type="protein sequence ID" value="NHN26832.1"/>
    <property type="molecule type" value="Genomic_DNA"/>
</dbReference>
<organism evidence="3 4">
    <name type="scientific">Flavobacterium jejuense</name>
    <dbReference type="NCBI Taxonomy" id="1544455"/>
    <lineage>
        <taxon>Bacteria</taxon>
        <taxon>Pseudomonadati</taxon>
        <taxon>Bacteroidota</taxon>
        <taxon>Flavobacteriia</taxon>
        <taxon>Flavobacteriales</taxon>
        <taxon>Flavobacteriaceae</taxon>
        <taxon>Flavobacterium</taxon>
    </lineage>
</organism>
<reference evidence="3" key="1">
    <citation type="submission" date="2019-05" db="EMBL/GenBank/DDBJ databases">
        <authorList>
            <person name="Lianzixin W."/>
        </authorList>
    </citation>
    <scope>NUCLEOTIDE SEQUENCE</scope>
    <source>
        <strain evidence="3">EC11</strain>
    </source>
</reference>
<evidence type="ECO:0000313" key="4">
    <source>
        <dbReference type="Proteomes" id="UP000817854"/>
    </source>
</evidence>
<keyword evidence="1" id="KW-1133">Transmembrane helix</keyword>
<gene>
    <name evidence="3" type="ORF">FIA58_014195</name>
</gene>
<dbReference type="Pfam" id="PF02470">
    <property type="entry name" value="MlaD"/>
    <property type="match status" value="1"/>
</dbReference>
<dbReference type="RefSeq" id="WP_140963147.1">
    <property type="nucleotide sequence ID" value="NZ_VEVQ02000009.1"/>
</dbReference>
<dbReference type="Proteomes" id="UP000817854">
    <property type="component" value="Unassembled WGS sequence"/>
</dbReference>
<comment type="caution">
    <text evidence="3">The sequence shown here is derived from an EMBL/GenBank/DDBJ whole genome shotgun (WGS) entry which is preliminary data.</text>
</comment>
<keyword evidence="1" id="KW-0812">Transmembrane</keyword>
<protein>
    <submittedName>
        <fullName evidence="3">MCE family protein</fullName>
    </submittedName>
</protein>
<dbReference type="PANTHER" id="PTHR33371">
    <property type="entry name" value="INTERMEMBRANE PHOSPHOLIPID TRANSPORT SYSTEM BINDING PROTEIN MLAD-RELATED"/>
    <property type="match status" value="1"/>
</dbReference>
<feature type="domain" description="Mce/MlaD" evidence="2">
    <location>
        <begin position="38"/>
        <end position="111"/>
    </location>
</feature>
<reference evidence="3" key="2">
    <citation type="submission" date="2020-02" db="EMBL/GenBank/DDBJ databases">
        <title>Flavobacterium profundi sp. nov., isolated from a deep-sea seamount.</title>
        <authorList>
            <person name="Zhang D.-C."/>
        </authorList>
    </citation>
    <scope>NUCLEOTIDE SEQUENCE</scope>
    <source>
        <strain evidence="3">EC11</strain>
    </source>
</reference>
<evidence type="ECO:0000259" key="2">
    <source>
        <dbReference type="Pfam" id="PF02470"/>
    </source>
</evidence>
<accession>A0ABX0IVN6</accession>
<name>A0ABX0IVN6_9FLAO</name>
<keyword evidence="1" id="KW-0472">Membrane</keyword>
<feature type="transmembrane region" description="Helical" evidence="1">
    <location>
        <begin position="7"/>
        <end position="27"/>
    </location>
</feature>
<evidence type="ECO:0000256" key="1">
    <source>
        <dbReference type="SAM" id="Phobius"/>
    </source>
</evidence>
<sequence length="322" mass="35748">MKLTKEIKTAILVISSILLFIWGYSFLKGRNLFDSSKKLYVIYDSVEGLEPSSLVKLKGVNVGRVNSYHFLDNKKVQVELAITSDYPISKSSIAELSGSSPLGGKEIIIIPNDEDNTIIESGEFLKSNSKLGLTDALAEQMIPLKDKIDKLLDNANILFANFNEILDQKTKSNLKSSISELNRTMTEFSGVSKNLNSLLSENKVKLDNSFANLDKTTSNFAIMSDSLAKANLGKTVKNLEKTLASVDKIMSGIESGKGTMGKLMNDEAMYTNFTKASKELELLLQDLRLHPTRYVNVSLFGKKEKPYVAPEKNQIKEQTNKD</sequence>
<dbReference type="InterPro" id="IPR003399">
    <property type="entry name" value="Mce/MlaD"/>
</dbReference>
<proteinExistence type="predicted"/>
<keyword evidence="4" id="KW-1185">Reference proteome</keyword>
<dbReference type="InterPro" id="IPR052336">
    <property type="entry name" value="MlaD_Phospholipid_Transporter"/>
</dbReference>